<dbReference type="AlphaFoldDB" id="A0A0K1YAX4"/>
<name>A0A0K1YAX4_9EURY</name>
<evidence type="ECO:0000256" key="1">
    <source>
        <dbReference type="SAM" id="MobiDB-lite"/>
    </source>
</evidence>
<reference evidence="2" key="1">
    <citation type="journal article" date="2015" name="BMC Genomics">
        <title>Diversity of the cell-wall associated genomic island of the archaeon Haloquadratum walsbyi.</title>
        <authorList>
            <person name="Martin-Cuadrado A.B."/>
            <person name="Pasic L."/>
            <person name="Rodriguez-Valera F."/>
        </authorList>
    </citation>
    <scope>NUCLEOTIDE SEQUENCE</scope>
</reference>
<organism evidence="2">
    <name type="scientific">uncultured haloarchaeon</name>
    <dbReference type="NCBI Taxonomy" id="160804"/>
    <lineage>
        <taxon>Archaea</taxon>
        <taxon>Methanobacteriati</taxon>
        <taxon>Methanobacteriota</taxon>
        <taxon>Stenosarchaea group</taxon>
        <taxon>Halobacteria</taxon>
        <taxon>Halobacteriales</taxon>
        <taxon>Halobacteriaceae</taxon>
        <taxon>environmental samples</taxon>
    </lineage>
</organism>
<feature type="region of interest" description="Disordered" evidence="1">
    <location>
        <begin position="52"/>
        <end position="72"/>
    </location>
</feature>
<dbReference type="EMBL" id="KT322175">
    <property type="protein sequence ID" value="AKY04242.1"/>
    <property type="molecule type" value="Genomic_DNA"/>
</dbReference>
<sequence>MSEAMTNDTGDDGPSETVRTNVEVDRQLWRQVRAAAITDGKNVSEKLEEILRERFEGSDDDNENIDDNEDDS</sequence>
<feature type="region of interest" description="Disordered" evidence="1">
    <location>
        <begin position="1"/>
        <end position="22"/>
    </location>
</feature>
<protein>
    <submittedName>
        <fullName evidence="2">Uncharacterized protein</fullName>
    </submittedName>
</protein>
<proteinExistence type="predicted"/>
<feature type="compositionally biased region" description="Acidic residues" evidence="1">
    <location>
        <begin position="58"/>
        <end position="72"/>
    </location>
</feature>
<evidence type="ECO:0000313" key="2">
    <source>
        <dbReference type="EMBL" id="AKY04242.1"/>
    </source>
</evidence>
<accession>A0A0K1YAX4</accession>